<proteinExistence type="predicted"/>
<feature type="transmembrane region" description="Helical" evidence="1">
    <location>
        <begin position="70"/>
        <end position="89"/>
    </location>
</feature>
<dbReference type="NCBIfam" id="NF041646">
    <property type="entry name" value="VC0807_fam"/>
    <property type="match status" value="1"/>
</dbReference>
<keyword evidence="1" id="KW-0812">Transmembrane</keyword>
<feature type="transmembrane region" description="Helical" evidence="1">
    <location>
        <begin position="101"/>
        <end position="124"/>
    </location>
</feature>
<evidence type="ECO:0008006" key="4">
    <source>
        <dbReference type="Google" id="ProtNLM"/>
    </source>
</evidence>
<sequence>MTGMGIVNEHARSSNGPLLQSLGLNVAAPLAVFYGLRAAGVGLWWAVLASAVPPVLEALLTVVRERRVGALGILVLAMVALGAVLSAISGSPRFMFAKDGWMTGVVGLAFLATLRGQPIIYRIVSSVARGERRAQVAGQWQNSPSFRHLMRRLTVVWGIGLLLDSVVRVVLAYTLPIDSVMVVTTLQYVVLFVVLETFSRRYGRKPDRVAAIRNESATAS</sequence>
<keyword evidence="3" id="KW-1185">Reference proteome</keyword>
<dbReference type="AlphaFoldDB" id="A0A4V2JIB6"/>
<evidence type="ECO:0000256" key="1">
    <source>
        <dbReference type="SAM" id="Phobius"/>
    </source>
</evidence>
<name>A0A4V2JIB6_STRKA</name>
<feature type="transmembrane region" description="Helical" evidence="1">
    <location>
        <begin position="179"/>
        <end position="198"/>
    </location>
</feature>
<dbReference type="EMBL" id="SIXH01000179">
    <property type="protein sequence ID" value="TBO57931.1"/>
    <property type="molecule type" value="Genomic_DNA"/>
</dbReference>
<organism evidence="2 3">
    <name type="scientific">Streptomyces kasugaensis</name>
    <dbReference type="NCBI Taxonomy" id="1946"/>
    <lineage>
        <taxon>Bacteria</taxon>
        <taxon>Bacillati</taxon>
        <taxon>Actinomycetota</taxon>
        <taxon>Actinomycetes</taxon>
        <taxon>Kitasatosporales</taxon>
        <taxon>Streptomycetaceae</taxon>
        <taxon>Streptomyces</taxon>
    </lineage>
</organism>
<evidence type="ECO:0000313" key="2">
    <source>
        <dbReference type="EMBL" id="TBO57931.1"/>
    </source>
</evidence>
<evidence type="ECO:0000313" key="3">
    <source>
        <dbReference type="Proteomes" id="UP000292452"/>
    </source>
</evidence>
<feature type="transmembrane region" description="Helical" evidence="1">
    <location>
        <begin position="42"/>
        <end position="63"/>
    </location>
</feature>
<protein>
    <recommendedName>
        <fullName evidence="4">DUF3159 domain-containing protein</fullName>
    </recommendedName>
</protein>
<dbReference type="RefSeq" id="WP_131124262.1">
    <property type="nucleotide sequence ID" value="NZ_SIXH01000179.1"/>
</dbReference>
<gene>
    <name evidence="2" type="ORF">EYS09_20090</name>
</gene>
<comment type="caution">
    <text evidence="2">The sequence shown here is derived from an EMBL/GenBank/DDBJ whole genome shotgun (WGS) entry which is preliminary data.</text>
</comment>
<keyword evidence="1" id="KW-1133">Transmembrane helix</keyword>
<keyword evidence="1" id="KW-0472">Membrane</keyword>
<accession>A0A4V2JIB6</accession>
<dbReference type="Proteomes" id="UP000292452">
    <property type="component" value="Unassembled WGS sequence"/>
</dbReference>
<feature type="transmembrane region" description="Helical" evidence="1">
    <location>
        <begin position="153"/>
        <end position="173"/>
    </location>
</feature>
<reference evidence="2 3" key="1">
    <citation type="submission" date="2019-02" db="EMBL/GenBank/DDBJ databases">
        <title>Draft Genome Sequence of Streptomyces sp. AM-2504, identified by 16S rRNA comparative analysis as a Streptomyces Kasugaensis strain.</title>
        <authorList>
            <person name="Napolioni V."/>
            <person name="Giuliodori A.M."/>
            <person name="Spurio R."/>
            <person name="Fabbretti A."/>
        </authorList>
    </citation>
    <scope>NUCLEOTIDE SEQUENCE [LARGE SCALE GENOMIC DNA]</scope>
    <source>
        <strain evidence="2 3">AM-2504</strain>
    </source>
</reference>